<sequence length="232" mass="25056">MNTNEEASETPVIRHTKKPLLRIPLWFYFLSTCVVSLVIATAINVGVAYAMYPPDIAAETGVWAWPSTICGDLVITAAASFLITWLLAPTIGLNDFIKGFPIETKPSSFPVVTRKLSGSLFMINPVFGKDPENPISGCTAFGRQFRGGIIGAIILAGTWGIVLSLFMMIKTQPWSQSDLALLKGVYGAVTEAICVIFAMVILVIQVSPQMNLLAARTNSNDHADPARLATEP</sequence>
<feature type="transmembrane region" description="Helical" evidence="1">
    <location>
        <begin position="63"/>
        <end position="88"/>
    </location>
</feature>
<organism evidence="3">
    <name type="scientific">Perkinsus marinus (strain ATCC 50983 / TXsc)</name>
    <dbReference type="NCBI Taxonomy" id="423536"/>
    <lineage>
        <taxon>Eukaryota</taxon>
        <taxon>Sar</taxon>
        <taxon>Alveolata</taxon>
        <taxon>Perkinsozoa</taxon>
        <taxon>Perkinsea</taxon>
        <taxon>Perkinsida</taxon>
        <taxon>Perkinsidae</taxon>
        <taxon>Perkinsus</taxon>
    </lineage>
</organism>
<dbReference type="AlphaFoldDB" id="C5KZQ8"/>
<keyword evidence="3" id="KW-1185">Reference proteome</keyword>
<keyword evidence="1" id="KW-1133">Transmembrane helix</keyword>
<gene>
    <name evidence="2" type="ORF">Pmar_PMAR007085</name>
</gene>
<evidence type="ECO:0000313" key="3">
    <source>
        <dbReference type="Proteomes" id="UP000007800"/>
    </source>
</evidence>
<keyword evidence="1" id="KW-0472">Membrane</keyword>
<proteinExistence type="predicted"/>
<evidence type="ECO:0000313" key="2">
    <source>
        <dbReference type="EMBL" id="EER10086.1"/>
    </source>
</evidence>
<feature type="transmembrane region" description="Helical" evidence="1">
    <location>
        <begin position="149"/>
        <end position="169"/>
    </location>
</feature>
<protein>
    <submittedName>
        <fullName evidence="2">Uncharacterized protein</fullName>
    </submittedName>
</protein>
<dbReference type="EMBL" id="GG677899">
    <property type="protein sequence ID" value="EER10086.1"/>
    <property type="molecule type" value="Genomic_DNA"/>
</dbReference>
<feature type="transmembrane region" description="Helical" evidence="1">
    <location>
        <begin position="25"/>
        <end position="51"/>
    </location>
</feature>
<dbReference type="OrthoDB" id="444155at2759"/>
<name>C5KZQ8_PERM5</name>
<accession>C5KZQ8</accession>
<dbReference type="GeneID" id="9038364"/>
<dbReference type="InParanoid" id="C5KZQ8"/>
<dbReference type="RefSeq" id="XP_002778291.1">
    <property type="nucleotide sequence ID" value="XM_002778245.1"/>
</dbReference>
<feature type="transmembrane region" description="Helical" evidence="1">
    <location>
        <begin position="181"/>
        <end position="204"/>
    </location>
</feature>
<dbReference type="OMA" id="MYSERKA"/>
<dbReference type="Proteomes" id="UP000007800">
    <property type="component" value="Unassembled WGS sequence"/>
</dbReference>
<reference evidence="2 3" key="1">
    <citation type="submission" date="2008-07" db="EMBL/GenBank/DDBJ databases">
        <authorList>
            <person name="El-Sayed N."/>
            <person name="Caler E."/>
            <person name="Inman J."/>
            <person name="Amedeo P."/>
            <person name="Hass B."/>
            <person name="Wortman J."/>
        </authorList>
    </citation>
    <scope>NUCLEOTIDE SEQUENCE [LARGE SCALE GENOMIC DNA]</scope>
    <source>
        <strain evidence="3">ATCC 50983 / TXsc</strain>
    </source>
</reference>
<evidence type="ECO:0000256" key="1">
    <source>
        <dbReference type="SAM" id="Phobius"/>
    </source>
</evidence>
<keyword evidence="1" id="KW-0812">Transmembrane</keyword>